<keyword evidence="2 9" id="KW-0768">Sushi</keyword>
<feature type="region of interest" description="Disordered" evidence="10">
    <location>
        <begin position="587"/>
        <end position="608"/>
    </location>
</feature>
<comment type="caution">
    <text evidence="9">Lacks conserved residue(s) required for the propagation of feature annotation.</text>
</comment>
<dbReference type="CDD" id="cd00033">
    <property type="entry name" value="CCP"/>
    <property type="match status" value="8"/>
</dbReference>
<keyword evidence="7 9" id="KW-1015">Disulfide bond</keyword>
<dbReference type="GO" id="GO:0006958">
    <property type="term" value="P:complement activation, classical pathway"/>
    <property type="evidence" value="ECO:0007669"/>
    <property type="project" value="UniProtKB-KW"/>
</dbReference>
<dbReference type="GO" id="GO:0045087">
    <property type="term" value="P:innate immune response"/>
    <property type="evidence" value="ECO:0007669"/>
    <property type="project" value="UniProtKB-KW"/>
</dbReference>
<gene>
    <name evidence="13" type="primary">C4BPA</name>
</gene>
<feature type="disulfide bond" evidence="9">
    <location>
        <begin position="513"/>
        <end position="540"/>
    </location>
</feature>
<keyword evidence="1" id="KW-0399">Innate immunity</keyword>
<dbReference type="AlphaFoldDB" id="A0A8B7AVN8"/>
<reference evidence="13" key="1">
    <citation type="submission" date="2025-08" db="UniProtKB">
        <authorList>
            <consortium name="RefSeq"/>
        </authorList>
    </citation>
    <scope>IDENTIFICATION</scope>
</reference>
<evidence type="ECO:0000256" key="10">
    <source>
        <dbReference type="SAM" id="MobiDB-lite"/>
    </source>
</evidence>
<evidence type="ECO:0000313" key="12">
    <source>
        <dbReference type="Proteomes" id="UP000694850"/>
    </source>
</evidence>
<name>A0A8B7AVN8_ORYAF</name>
<keyword evidence="4" id="KW-0677">Repeat</keyword>
<evidence type="ECO:0000256" key="1">
    <source>
        <dbReference type="ARBA" id="ARBA00022588"/>
    </source>
</evidence>
<evidence type="ECO:0000256" key="4">
    <source>
        <dbReference type="ARBA" id="ARBA00022737"/>
    </source>
</evidence>
<dbReference type="OrthoDB" id="8961654at2759"/>
<feature type="domain" description="Sushi" evidence="11">
    <location>
        <begin position="428"/>
        <end position="484"/>
    </location>
</feature>
<evidence type="ECO:0000313" key="13">
    <source>
        <dbReference type="RefSeq" id="XP_007952018.1"/>
    </source>
</evidence>
<evidence type="ECO:0000256" key="6">
    <source>
        <dbReference type="ARBA" id="ARBA00022875"/>
    </source>
</evidence>
<dbReference type="Gene3D" id="1.20.5.3730">
    <property type="match status" value="1"/>
</dbReference>
<dbReference type="PROSITE" id="PS50923">
    <property type="entry name" value="SUSHI"/>
    <property type="match status" value="7"/>
</dbReference>
<dbReference type="Gene3D" id="2.10.70.10">
    <property type="entry name" value="Complement Module, domain 1"/>
    <property type="match status" value="8"/>
</dbReference>
<feature type="domain" description="Sushi" evidence="11">
    <location>
        <begin position="297"/>
        <end position="364"/>
    </location>
</feature>
<dbReference type="InterPro" id="IPR040514">
    <property type="entry name" value="C4bp_oligo"/>
</dbReference>
<dbReference type="RefSeq" id="XP_007952018.1">
    <property type="nucleotide sequence ID" value="XM_007953827.1"/>
</dbReference>
<dbReference type="PANTHER" id="PTHR19325">
    <property type="entry name" value="COMPLEMENT COMPONENT-RELATED SUSHI DOMAIN-CONTAINING"/>
    <property type="match status" value="1"/>
</dbReference>
<dbReference type="PANTHER" id="PTHR19325:SF551">
    <property type="entry name" value="ZONA PELLUCIDA SPERM-BINDING PROTEIN 3 RECEPTOR"/>
    <property type="match status" value="1"/>
</dbReference>
<feature type="domain" description="Sushi" evidence="11">
    <location>
        <begin position="172"/>
        <end position="236"/>
    </location>
</feature>
<dbReference type="Proteomes" id="UP000694850">
    <property type="component" value="Unplaced"/>
</dbReference>
<evidence type="ECO:0000256" key="7">
    <source>
        <dbReference type="ARBA" id="ARBA00023157"/>
    </source>
</evidence>
<keyword evidence="6" id="KW-0180">Complement pathway</keyword>
<keyword evidence="5" id="KW-0391">Immunity</keyword>
<dbReference type="SMART" id="SM00032">
    <property type="entry name" value="CCP"/>
    <property type="match status" value="8"/>
</dbReference>
<keyword evidence="12" id="KW-1185">Reference proteome</keyword>
<feature type="domain" description="Sushi" evidence="11">
    <location>
        <begin position="110"/>
        <end position="171"/>
    </location>
</feature>
<evidence type="ECO:0000256" key="3">
    <source>
        <dbReference type="ARBA" id="ARBA00022729"/>
    </source>
</evidence>
<sequence>MHPPRAPNRTLHRTGKMAVWPFSGLWNIYNTTLFQMTLIAALLAAVLGDCDPPDNLFFASPISEVNETSFKVGTKLRYTCRPGYSKSSSNLFLTCTQDGSWKYHTFCIKKRCRNPGDLLNGQVEIKTDLYFGSQIEFSCLEGYLLIGATTSYCDIADNGVGWSNPLPVCVIAHCEPPPDISNGKHNGGEDDVYTYGSSVAYRCDPQYSLLGQASISCMVENKTIGVWRPSAPTCKKITCPRPEVPNGMIQSGFGPTYIYKDSVMFNCKAGYVLRGSRLIHCEEDNNWHPSPPICELNSCTNLPNIPHANWEIYKRYKPREDQLYSVGTVLRYHCNSGYRPAADEPTTVTCQEDLTWTPFKGCEKICCQTPDLKNGEIIHQKKSDFTDPCDYFFGDSIRYTCHKRSTPKFDATCQADGLWHPKTPTCDDSCDFPPAIAHGRHTDVGSFFRTEVLYECDEGYILVGQARISCSHSVWSPPVPKCKALCQKPEIENGKLSVHRSQYIEGENITVQCNLGYGVVGSQSISCLENRTWYPKVSKCEWEVPEGCEKVLASKHLMQCLPNPQDVKLALELYKLSLEIEKLERERDMTKKPTQQSYFPQSIEEYTP</sequence>
<dbReference type="Pfam" id="PF18453">
    <property type="entry name" value="C4bp_oligo"/>
    <property type="match status" value="1"/>
</dbReference>
<evidence type="ECO:0000256" key="5">
    <source>
        <dbReference type="ARBA" id="ARBA00022859"/>
    </source>
</evidence>
<evidence type="ECO:0000256" key="2">
    <source>
        <dbReference type="ARBA" id="ARBA00022659"/>
    </source>
</evidence>
<organism evidence="12 13">
    <name type="scientific">Orycteropus afer afer</name>
    <dbReference type="NCBI Taxonomy" id="1230840"/>
    <lineage>
        <taxon>Eukaryota</taxon>
        <taxon>Metazoa</taxon>
        <taxon>Chordata</taxon>
        <taxon>Craniata</taxon>
        <taxon>Vertebrata</taxon>
        <taxon>Euteleostomi</taxon>
        <taxon>Mammalia</taxon>
        <taxon>Eutheria</taxon>
        <taxon>Afrotheria</taxon>
        <taxon>Tubulidentata</taxon>
        <taxon>Orycteropodidae</taxon>
        <taxon>Orycteropus</taxon>
    </lineage>
</organism>
<proteinExistence type="predicted"/>
<feature type="disulfide bond" evidence="9">
    <location>
        <begin position="174"/>
        <end position="217"/>
    </location>
</feature>
<protein>
    <submittedName>
        <fullName evidence="13">C4b-binding protein alpha chain</fullName>
    </submittedName>
</protein>
<dbReference type="SUPFAM" id="SSF57535">
    <property type="entry name" value="Complement control module/SCR domain"/>
    <property type="match status" value="8"/>
</dbReference>
<feature type="domain" description="Sushi" evidence="11">
    <location>
        <begin position="237"/>
        <end position="296"/>
    </location>
</feature>
<dbReference type="FunFam" id="2.10.70.10:FF:000070">
    <property type="entry name" value="Complement C3d receptor 2"/>
    <property type="match status" value="1"/>
</dbReference>
<evidence type="ECO:0000256" key="8">
    <source>
        <dbReference type="ARBA" id="ARBA00023180"/>
    </source>
</evidence>
<evidence type="ECO:0000256" key="9">
    <source>
        <dbReference type="PROSITE-ProRule" id="PRU00302"/>
    </source>
</evidence>
<accession>A0A8B7AVN8</accession>
<dbReference type="InterPro" id="IPR000436">
    <property type="entry name" value="Sushi_SCR_CCP_dom"/>
</dbReference>
<evidence type="ECO:0000259" key="11">
    <source>
        <dbReference type="PROSITE" id="PS50923"/>
    </source>
</evidence>
<dbReference type="FunFam" id="2.10.70.10:FF:000055">
    <property type="entry name" value="Complement decay-accelerating factor, GPI-anchored"/>
    <property type="match status" value="1"/>
</dbReference>
<feature type="domain" description="Sushi" evidence="11">
    <location>
        <begin position="485"/>
        <end position="542"/>
    </location>
</feature>
<dbReference type="Pfam" id="PF00084">
    <property type="entry name" value="Sushi"/>
    <property type="match status" value="8"/>
</dbReference>
<keyword evidence="8" id="KW-0325">Glycoprotein</keyword>
<feature type="disulfide bond" evidence="9">
    <location>
        <begin position="80"/>
        <end position="107"/>
    </location>
</feature>
<feature type="domain" description="Sushi" evidence="11">
    <location>
        <begin position="48"/>
        <end position="109"/>
    </location>
</feature>
<dbReference type="InterPro" id="IPR035976">
    <property type="entry name" value="Sushi/SCR/CCP_sf"/>
</dbReference>
<feature type="disulfide bond" evidence="9">
    <location>
        <begin position="267"/>
        <end position="294"/>
    </location>
</feature>
<dbReference type="FunFam" id="2.10.70.10:FF:000014">
    <property type="entry name" value="Membrane cofactor protein"/>
    <property type="match status" value="2"/>
</dbReference>
<keyword evidence="3" id="KW-0732">Signal</keyword>
<dbReference type="InterPro" id="IPR050350">
    <property type="entry name" value="Compl-Cell_Adhes-Reg"/>
</dbReference>